<keyword evidence="1" id="KW-0472">Membrane</keyword>
<feature type="transmembrane region" description="Helical" evidence="1">
    <location>
        <begin position="40"/>
        <end position="60"/>
    </location>
</feature>
<gene>
    <name evidence="2" type="ORF">DPM19_31695</name>
</gene>
<dbReference type="OrthoDB" id="4339071at2"/>
<evidence type="ECO:0000313" key="2">
    <source>
        <dbReference type="EMBL" id="RAY11079.1"/>
    </source>
</evidence>
<evidence type="ECO:0000256" key="1">
    <source>
        <dbReference type="SAM" id="Phobius"/>
    </source>
</evidence>
<keyword evidence="1" id="KW-1133">Transmembrane helix</keyword>
<keyword evidence="1" id="KW-0812">Transmembrane</keyword>
<dbReference type="Pfam" id="PF11239">
    <property type="entry name" value="DUF3040"/>
    <property type="match status" value="1"/>
</dbReference>
<protein>
    <recommendedName>
        <fullName evidence="4">DUF3040 domain-containing protein</fullName>
    </recommendedName>
</protein>
<name>A0A365GW85_9ACTN</name>
<dbReference type="InterPro" id="IPR021401">
    <property type="entry name" value="DUF3040"/>
</dbReference>
<sequence length="61" mass="6621">MALSMEEQRILLQIETHLTQEDPQLARRLSAPVAQRRGRWVVVGAVVAVAMVVAGVVALVS</sequence>
<proteinExistence type="predicted"/>
<comment type="caution">
    <text evidence="2">The sequence shown here is derived from an EMBL/GenBank/DDBJ whole genome shotgun (WGS) entry which is preliminary data.</text>
</comment>
<dbReference type="Proteomes" id="UP000251891">
    <property type="component" value="Unassembled WGS sequence"/>
</dbReference>
<organism evidence="2 3">
    <name type="scientific">Actinomadura craniellae</name>
    <dbReference type="NCBI Taxonomy" id="2231787"/>
    <lineage>
        <taxon>Bacteria</taxon>
        <taxon>Bacillati</taxon>
        <taxon>Actinomycetota</taxon>
        <taxon>Actinomycetes</taxon>
        <taxon>Streptosporangiales</taxon>
        <taxon>Thermomonosporaceae</taxon>
        <taxon>Actinomadura</taxon>
    </lineage>
</organism>
<dbReference type="AlphaFoldDB" id="A0A365GW85"/>
<reference evidence="2 3" key="1">
    <citation type="submission" date="2018-06" db="EMBL/GenBank/DDBJ databases">
        <title>Actinomadura craniellae sp. nov. isolated from marine sponge Craniella sp.</title>
        <authorList>
            <person name="Li L."/>
            <person name="Xu Q.H."/>
            <person name="Lin H.W."/>
            <person name="Lu Y.H."/>
        </authorList>
    </citation>
    <scope>NUCLEOTIDE SEQUENCE [LARGE SCALE GENOMIC DNA]</scope>
    <source>
        <strain evidence="2 3">LHW63021</strain>
    </source>
</reference>
<evidence type="ECO:0008006" key="4">
    <source>
        <dbReference type="Google" id="ProtNLM"/>
    </source>
</evidence>
<keyword evidence="3" id="KW-1185">Reference proteome</keyword>
<accession>A0A365GW85</accession>
<evidence type="ECO:0000313" key="3">
    <source>
        <dbReference type="Proteomes" id="UP000251891"/>
    </source>
</evidence>
<dbReference type="EMBL" id="QLYX01000021">
    <property type="protein sequence ID" value="RAY11079.1"/>
    <property type="molecule type" value="Genomic_DNA"/>
</dbReference>